<accession>R7QSG4</accession>
<proteinExistence type="predicted"/>
<evidence type="ECO:0000313" key="1">
    <source>
        <dbReference type="EMBL" id="CDF41054.1"/>
    </source>
</evidence>
<name>R7QSG4_CHOCR</name>
<evidence type="ECO:0000313" key="2">
    <source>
        <dbReference type="Proteomes" id="UP000012073"/>
    </source>
</evidence>
<dbReference type="Gramene" id="CDF41054">
    <property type="protein sequence ID" value="CDF41054"/>
    <property type="gene ID" value="CHC_T00007664001"/>
</dbReference>
<gene>
    <name evidence="1" type="ORF">CHC_T00007664001</name>
</gene>
<dbReference type="GeneID" id="17319058"/>
<dbReference type="RefSeq" id="XP_005711348.1">
    <property type="nucleotide sequence ID" value="XM_005711291.1"/>
</dbReference>
<reference evidence="2" key="1">
    <citation type="journal article" date="2013" name="Proc. Natl. Acad. Sci. U.S.A.">
        <title>Genome structure and metabolic features in the red seaweed Chondrus crispus shed light on evolution of the Archaeplastida.</title>
        <authorList>
            <person name="Collen J."/>
            <person name="Porcel B."/>
            <person name="Carre W."/>
            <person name="Ball S.G."/>
            <person name="Chaparro C."/>
            <person name="Tonon T."/>
            <person name="Barbeyron T."/>
            <person name="Michel G."/>
            <person name="Noel B."/>
            <person name="Valentin K."/>
            <person name="Elias M."/>
            <person name="Artiguenave F."/>
            <person name="Arun A."/>
            <person name="Aury J.M."/>
            <person name="Barbosa-Neto J.F."/>
            <person name="Bothwell J.H."/>
            <person name="Bouget F.Y."/>
            <person name="Brillet L."/>
            <person name="Cabello-Hurtado F."/>
            <person name="Capella-Gutierrez S."/>
            <person name="Charrier B."/>
            <person name="Cladiere L."/>
            <person name="Cock J.M."/>
            <person name="Coelho S.M."/>
            <person name="Colleoni C."/>
            <person name="Czjzek M."/>
            <person name="Da Silva C."/>
            <person name="Delage L."/>
            <person name="Denoeud F."/>
            <person name="Deschamps P."/>
            <person name="Dittami S.M."/>
            <person name="Gabaldon T."/>
            <person name="Gachon C.M."/>
            <person name="Groisillier A."/>
            <person name="Herve C."/>
            <person name="Jabbari K."/>
            <person name="Katinka M."/>
            <person name="Kloareg B."/>
            <person name="Kowalczyk N."/>
            <person name="Labadie K."/>
            <person name="Leblanc C."/>
            <person name="Lopez P.J."/>
            <person name="McLachlan D.H."/>
            <person name="Meslet-Cladiere L."/>
            <person name="Moustafa A."/>
            <person name="Nehr Z."/>
            <person name="Nyvall Collen P."/>
            <person name="Panaud O."/>
            <person name="Partensky F."/>
            <person name="Poulain J."/>
            <person name="Rensing S.A."/>
            <person name="Rousvoal S."/>
            <person name="Samson G."/>
            <person name="Symeonidi A."/>
            <person name="Weissenbach J."/>
            <person name="Zambounis A."/>
            <person name="Wincker P."/>
            <person name="Boyen C."/>
        </authorList>
    </citation>
    <scope>NUCLEOTIDE SEQUENCE [LARGE SCALE GENOMIC DNA]</scope>
    <source>
        <strain evidence="2">cv. Stackhouse</strain>
    </source>
</reference>
<protein>
    <submittedName>
        <fullName evidence="1">Uncharacterized protein</fullName>
    </submittedName>
</protein>
<sequence length="109" mass="12429">MPQDNHYVPVFRSALLRKNDSQFERMTINLTQLCAGSVERTFRIELFQFNSMGRSKLLGFVRTCVQELVATAVVTKMKWNSGSNGFDHATVLVAPRVDLEKGYLITMKE</sequence>
<dbReference type="AlphaFoldDB" id="R7QSG4"/>
<dbReference type="KEGG" id="ccp:CHC_T00007664001"/>
<dbReference type="Proteomes" id="UP000012073">
    <property type="component" value="Unassembled WGS sequence"/>
</dbReference>
<organism evidence="1 2">
    <name type="scientific">Chondrus crispus</name>
    <name type="common">Carrageen Irish moss</name>
    <name type="synonym">Polymorpha crispa</name>
    <dbReference type="NCBI Taxonomy" id="2769"/>
    <lineage>
        <taxon>Eukaryota</taxon>
        <taxon>Rhodophyta</taxon>
        <taxon>Florideophyceae</taxon>
        <taxon>Rhodymeniophycidae</taxon>
        <taxon>Gigartinales</taxon>
        <taxon>Gigartinaceae</taxon>
        <taxon>Chondrus</taxon>
    </lineage>
</organism>
<dbReference type="EMBL" id="HG002301">
    <property type="protein sequence ID" value="CDF41054.1"/>
    <property type="molecule type" value="Genomic_DNA"/>
</dbReference>
<keyword evidence="2" id="KW-1185">Reference proteome</keyword>